<accession>A0ABU8XN98</accession>
<proteinExistence type="predicted"/>
<name>A0ABU8XN98_9PROT</name>
<dbReference type="RefSeq" id="WP_418158496.1">
    <property type="nucleotide sequence ID" value="NZ_JBBLZC010000004.1"/>
</dbReference>
<sequence>MLPELPRSERVRPVHIVANDTLVESPLVVAHIKTTMTRFREAATALRLPLDVEITAPRQIWAEDIATNAERAAGRCRIRPVEI</sequence>
<keyword evidence="2" id="KW-1185">Reference proteome</keyword>
<dbReference type="Proteomes" id="UP001375743">
    <property type="component" value="Unassembled WGS sequence"/>
</dbReference>
<evidence type="ECO:0000313" key="1">
    <source>
        <dbReference type="EMBL" id="MEK0082647.1"/>
    </source>
</evidence>
<comment type="caution">
    <text evidence="1">The sequence shown here is derived from an EMBL/GenBank/DDBJ whole genome shotgun (WGS) entry which is preliminary data.</text>
</comment>
<protein>
    <submittedName>
        <fullName evidence="1">Uncharacterized protein</fullName>
    </submittedName>
</protein>
<organism evidence="1 2">
    <name type="scientific">Benzoatithermus flavus</name>
    <dbReference type="NCBI Taxonomy" id="3108223"/>
    <lineage>
        <taxon>Bacteria</taxon>
        <taxon>Pseudomonadati</taxon>
        <taxon>Pseudomonadota</taxon>
        <taxon>Alphaproteobacteria</taxon>
        <taxon>Geminicoccales</taxon>
        <taxon>Geminicoccaceae</taxon>
        <taxon>Benzoatithermus</taxon>
    </lineage>
</organism>
<evidence type="ECO:0000313" key="2">
    <source>
        <dbReference type="Proteomes" id="UP001375743"/>
    </source>
</evidence>
<reference evidence="1 2" key="1">
    <citation type="submission" date="2024-01" db="EMBL/GenBank/DDBJ databases">
        <title>Multi-omics insights into the function and evolution of sodium benzoate biodegradation pathways in Benzoatithermus flavus gen. nov., sp. nov. from hot spring.</title>
        <authorList>
            <person name="Hu C.-J."/>
            <person name="Li W.-J."/>
        </authorList>
    </citation>
    <scope>NUCLEOTIDE SEQUENCE [LARGE SCALE GENOMIC DNA]</scope>
    <source>
        <strain evidence="1 2">SYSU G07066</strain>
    </source>
</reference>
<gene>
    <name evidence="1" type="ORF">U1T56_05760</name>
</gene>
<dbReference type="EMBL" id="JBBLZC010000004">
    <property type="protein sequence ID" value="MEK0082647.1"/>
    <property type="molecule type" value="Genomic_DNA"/>
</dbReference>